<dbReference type="NCBIfam" id="TIGR04025">
    <property type="entry name" value="PPOX_FMN_DR2398"/>
    <property type="match status" value="1"/>
</dbReference>
<dbReference type="Pfam" id="PF01243">
    <property type="entry name" value="PNPOx_N"/>
    <property type="match status" value="1"/>
</dbReference>
<dbReference type="SUPFAM" id="SSF50475">
    <property type="entry name" value="FMN-binding split barrel"/>
    <property type="match status" value="1"/>
</dbReference>
<feature type="domain" description="Pyridoxamine 5'-phosphate oxidase N-terminal" evidence="1">
    <location>
        <begin position="34"/>
        <end position="150"/>
    </location>
</feature>
<dbReference type="InterPro" id="IPR011576">
    <property type="entry name" value="Pyridox_Oxase_N"/>
</dbReference>
<evidence type="ECO:0000259" key="1">
    <source>
        <dbReference type="Pfam" id="PF01243"/>
    </source>
</evidence>
<dbReference type="RefSeq" id="WP_167215903.1">
    <property type="nucleotide sequence ID" value="NZ_JAASRO010000001.1"/>
</dbReference>
<gene>
    <name evidence="2" type="ORF">BJY22_007130</name>
</gene>
<dbReference type="Gene3D" id="2.30.110.10">
    <property type="entry name" value="Electron Transport, Fmn-binding Protein, Chain A"/>
    <property type="match status" value="1"/>
</dbReference>
<sequence>MDVVADMSAIRALIGEPSKASAANNRNRLDKYDRLFLAKSPFLCLGTAGPDGEAEVSSRGDPPGFVRVLDDRTLFIPERPGNRRADTLGNLLRNPGIALMAFVPGMDETLRIRGRGRIVTDPDLLVGSAINGKRPKLGIVIEVARVTFHCGKAIKRSSLWSDAHKIDRSEFPSLAQILYDQRWGGDVDAIQREIDESYRTRMY</sequence>
<dbReference type="PANTHER" id="PTHR42815:SF2">
    <property type="entry name" value="FAD-BINDING, PUTATIVE (AFU_ORTHOLOGUE AFUA_6G07600)-RELATED"/>
    <property type="match status" value="1"/>
</dbReference>
<keyword evidence="3" id="KW-1185">Reference proteome</keyword>
<organism evidence="2 3">
    <name type="scientific">Kribbella shirazensis</name>
    <dbReference type="NCBI Taxonomy" id="1105143"/>
    <lineage>
        <taxon>Bacteria</taxon>
        <taxon>Bacillati</taxon>
        <taxon>Actinomycetota</taxon>
        <taxon>Actinomycetes</taxon>
        <taxon>Propionibacteriales</taxon>
        <taxon>Kribbellaceae</taxon>
        <taxon>Kribbella</taxon>
    </lineage>
</organism>
<proteinExistence type="predicted"/>
<reference evidence="2 3" key="1">
    <citation type="submission" date="2020-03" db="EMBL/GenBank/DDBJ databases">
        <title>Sequencing the genomes of 1000 actinobacteria strains.</title>
        <authorList>
            <person name="Klenk H.-P."/>
        </authorList>
    </citation>
    <scope>NUCLEOTIDE SEQUENCE [LARGE SCALE GENOMIC DNA]</scope>
    <source>
        <strain evidence="2 3">DSM 45490</strain>
    </source>
</reference>
<dbReference type="InterPro" id="IPR012349">
    <property type="entry name" value="Split_barrel_FMN-bd"/>
</dbReference>
<comment type="caution">
    <text evidence="2">The sequence shown here is derived from an EMBL/GenBank/DDBJ whole genome shotgun (WGS) entry which is preliminary data.</text>
</comment>
<dbReference type="EMBL" id="JAASRO010000001">
    <property type="protein sequence ID" value="NIK61413.1"/>
    <property type="molecule type" value="Genomic_DNA"/>
</dbReference>
<accession>A0A7X6A4Z1</accession>
<dbReference type="AlphaFoldDB" id="A0A7X6A4Z1"/>
<evidence type="ECO:0000313" key="3">
    <source>
        <dbReference type="Proteomes" id="UP000555407"/>
    </source>
</evidence>
<protein>
    <recommendedName>
        <fullName evidence="1">Pyridoxamine 5'-phosphate oxidase N-terminal domain-containing protein</fullName>
    </recommendedName>
</protein>
<dbReference type="InterPro" id="IPR024029">
    <property type="entry name" value="Pyridox_Oxase_FMN-dep"/>
</dbReference>
<dbReference type="PANTHER" id="PTHR42815">
    <property type="entry name" value="FAD-BINDING, PUTATIVE (AFU_ORTHOLOGUE AFUA_6G07600)-RELATED"/>
    <property type="match status" value="1"/>
</dbReference>
<evidence type="ECO:0000313" key="2">
    <source>
        <dbReference type="EMBL" id="NIK61413.1"/>
    </source>
</evidence>
<dbReference type="Proteomes" id="UP000555407">
    <property type="component" value="Unassembled WGS sequence"/>
</dbReference>
<name>A0A7X6A4Z1_9ACTN</name>